<dbReference type="EMBL" id="CAJVPV010005368">
    <property type="protein sequence ID" value="CAG8589597.1"/>
    <property type="molecule type" value="Genomic_DNA"/>
</dbReference>
<dbReference type="Gene3D" id="3.10.20.90">
    <property type="entry name" value="Phosphatidylinositol 3-kinase Catalytic Subunit, Chain A, domain 1"/>
    <property type="match status" value="1"/>
</dbReference>
<feature type="region of interest" description="Disordered" evidence="1">
    <location>
        <begin position="137"/>
        <end position="166"/>
    </location>
</feature>
<dbReference type="InterPro" id="IPR053793">
    <property type="entry name" value="PB1-like"/>
</dbReference>
<dbReference type="PROSITE" id="PS51745">
    <property type="entry name" value="PB1"/>
    <property type="match status" value="1"/>
</dbReference>
<dbReference type="PROSITE" id="PS50030">
    <property type="entry name" value="UBA"/>
    <property type="match status" value="1"/>
</dbReference>
<protein>
    <submittedName>
        <fullName evidence="4">10733_t:CDS:1</fullName>
    </submittedName>
</protein>
<dbReference type="InterPro" id="IPR000270">
    <property type="entry name" value="PB1_dom"/>
</dbReference>
<dbReference type="Gene3D" id="1.10.8.10">
    <property type="entry name" value="DNA helicase RuvA subunit, C-terminal domain"/>
    <property type="match status" value="1"/>
</dbReference>
<evidence type="ECO:0000313" key="4">
    <source>
        <dbReference type="EMBL" id="CAG8589597.1"/>
    </source>
</evidence>
<sequence length="363" mass="41038">MATIKVVHETATRRFTLSPNSTFSGLESQLRTLFFIPPSTPVTVSYTDDEGDNITISSDLELQEIISQQSAGHPIKLFLNTSTGHARDNGPIVTSRDTEEIPETQPKSESRPSSAYRHVGFADEETEEQLYEFIADESNKEKSERQESSESSVRGQEKEKENKENEDDDDVIFIKFNRPPSFGPLFDLFGTLEFEPFGLGQFPFGSTFGPSFGGCQNYRNYGAKNHCGRNSSGYNSSSRFNKTAEYSRAGPCVNGYGPRPECRRFRGYHNFNQHLTSEQLADKLKTLNSMGFVYDNAKYEDLLKRYNGNVGRVVEILLREQEESDKASSSKSEEQSFVENEQETAQYFVPVVEVDPENRPYSL</sequence>
<dbReference type="PANTHER" id="PTHR20930">
    <property type="entry name" value="OVARIAN CARCINOMA ANTIGEN CA125-RELATED"/>
    <property type="match status" value="1"/>
</dbReference>
<dbReference type="AlphaFoldDB" id="A0A9N9C6Q2"/>
<keyword evidence="5" id="KW-1185">Reference proteome</keyword>
<feature type="region of interest" description="Disordered" evidence="1">
    <location>
        <begin position="81"/>
        <end position="116"/>
    </location>
</feature>
<dbReference type="InterPro" id="IPR015940">
    <property type="entry name" value="UBA"/>
</dbReference>
<comment type="caution">
    <text evidence="4">The sequence shown here is derived from an EMBL/GenBank/DDBJ whole genome shotgun (WGS) entry which is preliminary data.</text>
</comment>
<feature type="compositionally biased region" description="Basic and acidic residues" evidence="1">
    <location>
        <begin position="137"/>
        <end position="148"/>
    </location>
</feature>
<reference evidence="4" key="1">
    <citation type="submission" date="2021-06" db="EMBL/GenBank/DDBJ databases">
        <authorList>
            <person name="Kallberg Y."/>
            <person name="Tangrot J."/>
            <person name="Rosling A."/>
        </authorList>
    </citation>
    <scope>NUCLEOTIDE SEQUENCE</scope>
    <source>
        <strain evidence="4">CL551</strain>
    </source>
</reference>
<dbReference type="SUPFAM" id="SSF54277">
    <property type="entry name" value="CAD &amp; PB1 domains"/>
    <property type="match status" value="1"/>
</dbReference>
<dbReference type="Proteomes" id="UP000789342">
    <property type="component" value="Unassembled WGS sequence"/>
</dbReference>
<evidence type="ECO:0000313" key="5">
    <source>
        <dbReference type="Proteomes" id="UP000789342"/>
    </source>
</evidence>
<feature type="domain" description="UBA" evidence="2">
    <location>
        <begin position="275"/>
        <end position="320"/>
    </location>
</feature>
<accession>A0A9N9C6Q2</accession>
<proteinExistence type="predicted"/>
<dbReference type="OrthoDB" id="661148at2759"/>
<dbReference type="PANTHER" id="PTHR20930:SF0">
    <property type="entry name" value="PROTEIN ILRUN"/>
    <property type="match status" value="1"/>
</dbReference>
<dbReference type="CDD" id="cd05992">
    <property type="entry name" value="PB1"/>
    <property type="match status" value="1"/>
</dbReference>
<evidence type="ECO:0000256" key="1">
    <source>
        <dbReference type="SAM" id="MobiDB-lite"/>
    </source>
</evidence>
<dbReference type="Pfam" id="PF00564">
    <property type="entry name" value="PB1"/>
    <property type="match status" value="1"/>
</dbReference>
<feature type="domain" description="PB1" evidence="3">
    <location>
        <begin position="1"/>
        <end position="82"/>
    </location>
</feature>
<feature type="region of interest" description="Disordered" evidence="1">
    <location>
        <begin position="321"/>
        <end position="342"/>
    </location>
</feature>
<evidence type="ECO:0000259" key="3">
    <source>
        <dbReference type="PROSITE" id="PS51745"/>
    </source>
</evidence>
<feature type="compositionally biased region" description="Basic and acidic residues" evidence="1">
    <location>
        <begin position="321"/>
        <end position="334"/>
    </location>
</feature>
<dbReference type="SMART" id="SM00666">
    <property type="entry name" value="PB1"/>
    <property type="match status" value="1"/>
</dbReference>
<evidence type="ECO:0000259" key="2">
    <source>
        <dbReference type="PROSITE" id="PS50030"/>
    </source>
</evidence>
<name>A0A9N9C6Q2_9GLOM</name>
<gene>
    <name evidence="4" type="ORF">AMORRO_LOCUS7284</name>
</gene>
<organism evidence="4 5">
    <name type="scientific">Acaulospora morrowiae</name>
    <dbReference type="NCBI Taxonomy" id="94023"/>
    <lineage>
        <taxon>Eukaryota</taxon>
        <taxon>Fungi</taxon>
        <taxon>Fungi incertae sedis</taxon>
        <taxon>Mucoromycota</taxon>
        <taxon>Glomeromycotina</taxon>
        <taxon>Glomeromycetes</taxon>
        <taxon>Diversisporales</taxon>
        <taxon>Acaulosporaceae</taxon>
        <taxon>Acaulospora</taxon>
    </lineage>
</organism>